<dbReference type="InterPro" id="IPR050194">
    <property type="entry name" value="Glycosyltransferase_grp1"/>
</dbReference>
<evidence type="ECO:0000313" key="3">
    <source>
        <dbReference type="EMBL" id="RYU82199.1"/>
    </source>
</evidence>
<dbReference type="Gene3D" id="3.40.50.2000">
    <property type="entry name" value="Glycogen Phosphorylase B"/>
    <property type="match status" value="2"/>
</dbReference>
<dbReference type="Pfam" id="PF00534">
    <property type="entry name" value="Glycos_transf_1"/>
    <property type="match status" value="1"/>
</dbReference>
<dbReference type="Proteomes" id="UP000294155">
    <property type="component" value="Unassembled WGS sequence"/>
</dbReference>
<feature type="domain" description="Glycosyltransferase subfamily 4-like N-terminal" evidence="2">
    <location>
        <begin position="35"/>
        <end position="189"/>
    </location>
</feature>
<dbReference type="OrthoDB" id="9806653at2"/>
<organism evidence="3 4">
    <name type="scientific">Hymenobacter persicinus</name>
    <dbReference type="NCBI Taxonomy" id="2025506"/>
    <lineage>
        <taxon>Bacteria</taxon>
        <taxon>Pseudomonadati</taxon>
        <taxon>Bacteroidota</taxon>
        <taxon>Cytophagia</taxon>
        <taxon>Cytophagales</taxon>
        <taxon>Hymenobacteraceae</taxon>
        <taxon>Hymenobacter</taxon>
    </lineage>
</organism>
<evidence type="ECO:0000313" key="4">
    <source>
        <dbReference type="Proteomes" id="UP000294155"/>
    </source>
</evidence>
<keyword evidence="4" id="KW-1185">Reference proteome</keyword>
<keyword evidence="3" id="KW-0808">Transferase</keyword>
<reference evidence="3 4" key="1">
    <citation type="submission" date="2019-02" db="EMBL/GenBank/DDBJ databases">
        <title>Bacterial novel species isolated from soil.</title>
        <authorList>
            <person name="Jung H.-Y."/>
        </authorList>
    </citation>
    <scope>NUCLEOTIDE SEQUENCE [LARGE SCALE GENOMIC DNA]</scope>
    <source>
        <strain evidence="3 4">1-3-3-3</strain>
    </source>
</reference>
<evidence type="ECO:0000259" key="2">
    <source>
        <dbReference type="Pfam" id="PF13439"/>
    </source>
</evidence>
<accession>A0A4Q5LE45</accession>
<dbReference type="CDD" id="cd03801">
    <property type="entry name" value="GT4_PimA-like"/>
    <property type="match status" value="1"/>
</dbReference>
<dbReference type="AlphaFoldDB" id="A0A4Q5LE45"/>
<feature type="domain" description="Glycosyl transferase family 1" evidence="1">
    <location>
        <begin position="198"/>
        <end position="365"/>
    </location>
</feature>
<dbReference type="SUPFAM" id="SSF53756">
    <property type="entry name" value="UDP-Glycosyltransferase/glycogen phosphorylase"/>
    <property type="match status" value="1"/>
</dbReference>
<dbReference type="PANTHER" id="PTHR45947">
    <property type="entry name" value="SULFOQUINOVOSYL TRANSFERASE SQD2"/>
    <property type="match status" value="1"/>
</dbReference>
<dbReference type="EMBL" id="SEWE01000007">
    <property type="protein sequence ID" value="RYU82199.1"/>
    <property type="molecule type" value="Genomic_DNA"/>
</dbReference>
<evidence type="ECO:0000259" key="1">
    <source>
        <dbReference type="Pfam" id="PF00534"/>
    </source>
</evidence>
<proteinExistence type="predicted"/>
<dbReference type="RefSeq" id="WP_129920095.1">
    <property type="nucleotide sequence ID" value="NZ_SEWE01000007.1"/>
</dbReference>
<dbReference type="Pfam" id="PF13439">
    <property type="entry name" value="Glyco_transf_4"/>
    <property type="match status" value="1"/>
</dbReference>
<name>A0A4Q5LE45_9BACT</name>
<comment type="caution">
    <text evidence="3">The sequence shown here is derived from an EMBL/GenBank/DDBJ whole genome shotgun (WGS) entry which is preliminary data.</text>
</comment>
<dbReference type="InterPro" id="IPR001296">
    <property type="entry name" value="Glyco_trans_1"/>
</dbReference>
<dbReference type="GO" id="GO:0016757">
    <property type="term" value="F:glycosyltransferase activity"/>
    <property type="evidence" value="ECO:0007669"/>
    <property type="project" value="InterPro"/>
</dbReference>
<sequence length="392" mass="43208">MTGPSASLPPPVAGPPFSAAAALRLGVLCLSASLGGLELNSLKFADWMRQRGHHVVFFAPPATPLAELAGQWGVPLQTLTARRGLGVASAAQQLKAQLAQHQLDTLVVTQNKDLNLVTLTKLLLGGRLRILYQQHMQLGLAKRDLFHTLRFRLVDAWLSPLPGLVRQVSEQTRYDARRVHLVPLGLPLEQFAPPATPKAEFRRALELPTEGILLGILGRLDDGKGQEFVIQVLDRLRSTSTLDVSLLIMGDITLNEGDAYLQHLRRLVAQLGLEQHVHFRQFRPDPAVFYHAVDVFVLASVNETYGMVTLEAMAAQVPIVAAATGGTLELVEHEKTALLYPLLDVEACTQCIRRCLQDPAATRQRVLNAYAHVQNYSHQRQCQLTEEVIQTL</sequence>
<gene>
    <name evidence="3" type="ORF">EWM57_05305</name>
</gene>
<protein>
    <submittedName>
        <fullName evidence="3">Glycosyltransferase family 1 protein</fullName>
    </submittedName>
</protein>
<dbReference type="PANTHER" id="PTHR45947:SF3">
    <property type="entry name" value="SULFOQUINOVOSYL TRANSFERASE SQD2"/>
    <property type="match status" value="1"/>
</dbReference>
<dbReference type="InterPro" id="IPR028098">
    <property type="entry name" value="Glyco_trans_4-like_N"/>
</dbReference>